<dbReference type="Proteomes" id="UP000594260">
    <property type="component" value="Unplaced"/>
</dbReference>
<evidence type="ECO:0000256" key="2">
    <source>
        <dbReference type="ARBA" id="ARBA00022485"/>
    </source>
</evidence>
<dbReference type="EnsemblMetazoa" id="XM_022805085">
    <property type="protein sequence ID" value="XP_022660820"/>
    <property type="gene ID" value="LOC111250210"/>
</dbReference>
<dbReference type="PANTHER" id="PTHR10537">
    <property type="entry name" value="DNA PRIMASE LARGE SUBUNIT"/>
    <property type="match status" value="1"/>
</dbReference>
<dbReference type="OrthoDB" id="421393at2759"/>
<evidence type="ECO:0000256" key="5">
    <source>
        <dbReference type="ARBA" id="ARBA00022723"/>
    </source>
</evidence>
<organism evidence="9 10">
    <name type="scientific">Varroa destructor</name>
    <name type="common">Honeybee mite</name>
    <dbReference type="NCBI Taxonomy" id="109461"/>
    <lineage>
        <taxon>Eukaryota</taxon>
        <taxon>Metazoa</taxon>
        <taxon>Ecdysozoa</taxon>
        <taxon>Arthropoda</taxon>
        <taxon>Chelicerata</taxon>
        <taxon>Arachnida</taxon>
        <taxon>Acari</taxon>
        <taxon>Parasitiformes</taxon>
        <taxon>Mesostigmata</taxon>
        <taxon>Gamasina</taxon>
        <taxon>Dermanyssoidea</taxon>
        <taxon>Varroidae</taxon>
        <taxon>Varroa</taxon>
    </lineage>
</organism>
<dbReference type="InterPro" id="IPR058560">
    <property type="entry name" value="DNA_primase_C"/>
</dbReference>
<keyword evidence="6" id="KW-0408">Iron</keyword>
<dbReference type="Pfam" id="PF04104">
    <property type="entry name" value="DNA_primase_lrg"/>
    <property type="match status" value="1"/>
</dbReference>
<keyword evidence="4" id="KW-0235">DNA replication</keyword>
<dbReference type="KEGG" id="vde:111250210"/>
<evidence type="ECO:0000313" key="10">
    <source>
        <dbReference type="Proteomes" id="UP000594260"/>
    </source>
</evidence>
<name>A0A7M7K512_VARDE</name>
<keyword evidence="10" id="KW-1185">Reference proteome</keyword>
<keyword evidence="7" id="KW-0411">Iron-sulfur</keyword>
<evidence type="ECO:0000256" key="7">
    <source>
        <dbReference type="ARBA" id="ARBA00023014"/>
    </source>
</evidence>
<dbReference type="EnsemblMetazoa" id="XM_022805086">
    <property type="protein sequence ID" value="XP_022660821"/>
    <property type="gene ID" value="LOC111250210"/>
</dbReference>
<dbReference type="GO" id="GO:0006270">
    <property type="term" value="P:DNA replication initiation"/>
    <property type="evidence" value="ECO:0007669"/>
    <property type="project" value="TreeGrafter"/>
</dbReference>
<dbReference type="PANTHER" id="PTHR10537:SF3">
    <property type="entry name" value="DNA PRIMASE LARGE SUBUNIT"/>
    <property type="match status" value="1"/>
</dbReference>
<dbReference type="AlphaFoldDB" id="A0A7M7K512"/>
<keyword evidence="3" id="KW-0639">Primosome</keyword>
<dbReference type="GO" id="GO:0046872">
    <property type="term" value="F:metal ion binding"/>
    <property type="evidence" value="ECO:0007669"/>
    <property type="project" value="UniProtKB-KW"/>
</dbReference>
<accession>A0A7M7K512</accession>
<feature type="domain" description="DNA primase large subunit C-terminal" evidence="8">
    <location>
        <begin position="341"/>
        <end position="434"/>
    </location>
</feature>
<keyword evidence="2" id="KW-0004">4Fe-4S</keyword>
<sequence>MLIDYVKGLRGMNRETFLKDFKGRMKSEFEDFTTSSALISFPETLAESTGVNHVSIFNVLSYMEARFVLLESIDLAQKLLSRKLRLGDINFMVEYGRLPIVRKPESAQQETASARVGTRAAKIGRLLQKMAPLVRAILNDHPHRLNIYAYYLITSVFRGPTLERIVKQECVLLSIILENFVCNRRQAAFPVTLTWMSLTARKILKLNLTVLERLQLIAIAELTKTLTENKAWKPDEQIFELYFSTCPELLKEEKRTGELTLRNGMVTISGANVLLVIKEQLHQLLIVLARALQDSKVSSEIGVTKALNASLKFTQHRIFKTIASTKDQHEIASVLQLQREKPLLPPCIYMLLDGLERNNKLSNIDRTYLIVYLMNIGLPLKETEKLLRHYYSKNVKLQDTWLTHRGGHLRRKYRNEKQHQYRCQKFDRYCVWQCGAGTRQALARIRRGQQRLSAPFCSPYVFNDLLNSLNKARNSDEARAFCSRLGCFENSDVGFYSPLGYYYNTKKRLNGTQLELENDQDFLW</sequence>
<dbReference type="RefSeq" id="XP_022660821.1">
    <property type="nucleotide sequence ID" value="XM_022805086.1"/>
</dbReference>
<proteinExistence type="predicted"/>
<dbReference type="GO" id="GO:0051539">
    <property type="term" value="F:4 iron, 4 sulfur cluster binding"/>
    <property type="evidence" value="ECO:0007669"/>
    <property type="project" value="UniProtKB-KW"/>
</dbReference>
<evidence type="ECO:0000256" key="6">
    <source>
        <dbReference type="ARBA" id="ARBA00023004"/>
    </source>
</evidence>
<evidence type="ECO:0000256" key="1">
    <source>
        <dbReference type="ARBA" id="ARBA00001966"/>
    </source>
</evidence>
<comment type="cofactor">
    <cofactor evidence="1">
        <name>[4Fe-4S] cluster</name>
        <dbReference type="ChEBI" id="CHEBI:49883"/>
    </cofactor>
</comment>
<keyword evidence="5" id="KW-0479">Metal-binding</keyword>
<dbReference type="GeneID" id="111250210"/>
<dbReference type="RefSeq" id="XP_022660820.1">
    <property type="nucleotide sequence ID" value="XM_022805085.1"/>
</dbReference>
<reference evidence="9" key="1">
    <citation type="submission" date="2021-01" db="UniProtKB">
        <authorList>
            <consortium name="EnsemblMetazoa"/>
        </authorList>
    </citation>
    <scope>IDENTIFICATION</scope>
</reference>
<dbReference type="GO" id="GO:0006269">
    <property type="term" value="P:DNA replication, synthesis of primer"/>
    <property type="evidence" value="ECO:0007669"/>
    <property type="project" value="UniProtKB-KW"/>
</dbReference>
<dbReference type="InterPro" id="IPR007238">
    <property type="entry name" value="DNA_primase_lsu_euk/arc"/>
</dbReference>
<protein>
    <recommendedName>
        <fullName evidence="8">DNA primase large subunit C-terminal domain-containing protein</fullName>
    </recommendedName>
</protein>
<evidence type="ECO:0000256" key="4">
    <source>
        <dbReference type="ARBA" id="ARBA00022705"/>
    </source>
</evidence>
<evidence type="ECO:0000256" key="3">
    <source>
        <dbReference type="ARBA" id="ARBA00022515"/>
    </source>
</evidence>
<evidence type="ECO:0000259" key="8">
    <source>
        <dbReference type="Pfam" id="PF04104"/>
    </source>
</evidence>
<dbReference type="InParanoid" id="A0A7M7K512"/>
<evidence type="ECO:0000313" key="9">
    <source>
        <dbReference type="EnsemblMetazoa" id="XP_022660821"/>
    </source>
</evidence>